<protein>
    <recommendedName>
        <fullName evidence="5">Transposase</fullName>
    </recommendedName>
</protein>
<organism evidence="1 3">
    <name type="scientific">Micrococcus luteus (strain ATCC 4698 / DSM 20030 / JCM 1464 / CCM 169 / CCUG 5858 / IAM 1056 / NBRC 3333 / NCIMB 9278 / NCTC 2665 / VKM Ac-2230)</name>
    <name type="common">Micrococcus lysodeikticus</name>
    <dbReference type="NCBI Taxonomy" id="465515"/>
    <lineage>
        <taxon>Bacteria</taxon>
        <taxon>Bacillati</taxon>
        <taxon>Actinomycetota</taxon>
        <taxon>Actinomycetes</taxon>
        <taxon>Micrococcales</taxon>
        <taxon>Micrococcaceae</taxon>
        <taxon>Micrococcus</taxon>
    </lineage>
</organism>
<dbReference type="EnsemblBacteria" id="ACS30538">
    <property type="protein sequence ID" value="ACS30538"/>
    <property type="gene ID" value="Mlut_10250"/>
</dbReference>
<evidence type="ECO:0000313" key="2">
    <source>
        <dbReference type="EMBL" id="SQG49495.1"/>
    </source>
</evidence>
<reference evidence="1" key="1">
    <citation type="submission" date="2009-05" db="EMBL/GenBank/DDBJ databases">
        <title>Complete sequence of Micrococcus luteus NCTC 2665.</title>
        <authorList>
            <consortium name="US DOE Joint Genome Institute"/>
            <person name="Lucas S."/>
            <person name="Copeland A."/>
            <person name="Lapidus A."/>
            <person name="Glavina del Rio T."/>
            <person name="Dalin E."/>
            <person name="Tice H."/>
            <person name="Bruce D."/>
            <person name="Goodwin L."/>
            <person name="Pitluck S."/>
            <person name="Lowry S."/>
            <person name="Larimer F."/>
            <person name="Land M."/>
            <person name="Hauser L."/>
            <person name="Kyrpides N."/>
            <person name="Lykidis A."/>
            <person name="Young M."/>
            <person name="Greenblatt C."/>
        </authorList>
    </citation>
    <scope>NUCLEOTIDE SEQUENCE</scope>
    <source>
        <strain evidence="1">NCTC 2665</strain>
    </source>
</reference>
<dbReference type="AlphaFoldDB" id="C5CB05"/>
<dbReference type="Proteomes" id="UP000000738">
    <property type="component" value="Chromosome"/>
</dbReference>
<dbReference type="GeneID" id="93345499"/>
<evidence type="ECO:0000313" key="1">
    <source>
        <dbReference type="EMBL" id="ACS30538.1"/>
    </source>
</evidence>
<proteinExistence type="predicted"/>
<dbReference type="RefSeq" id="WP_010078826.1">
    <property type="nucleotide sequence ID" value="NC_012803.1"/>
</dbReference>
<dbReference type="KEGG" id="mlu:Mlut_10250"/>
<dbReference type="Proteomes" id="UP000248985">
    <property type="component" value="Chromosome 1"/>
</dbReference>
<accession>C5CB05</accession>
<dbReference type="HOGENOM" id="CLU_3154892_0_0_11"/>
<gene>
    <name evidence="1" type="ordered locus">Mlut_10250</name>
    <name evidence="2" type="ORF">NCTC2665_02045</name>
</gene>
<dbReference type="eggNOG" id="COG2801">
    <property type="taxonomic scope" value="Bacteria"/>
</dbReference>
<evidence type="ECO:0000313" key="4">
    <source>
        <dbReference type="Proteomes" id="UP000248985"/>
    </source>
</evidence>
<dbReference type="EMBL" id="LS483396">
    <property type="protein sequence ID" value="SQG49495.1"/>
    <property type="molecule type" value="Genomic_DNA"/>
</dbReference>
<evidence type="ECO:0008006" key="5">
    <source>
        <dbReference type="Google" id="ProtNLM"/>
    </source>
</evidence>
<name>C5CB05_MICLC</name>
<reference evidence="2 4" key="3">
    <citation type="submission" date="2018-06" db="EMBL/GenBank/DDBJ databases">
        <authorList>
            <consortium name="Pathogen Informatics"/>
            <person name="Doyle S."/>
        </authorList>
    </citation>
    <scope>NUCLEOTIDE SEQUENCE [LARGE SCALE GENOMIC DNA]</scope>
    <source>
        <strain evidence="2 4">NCTC2665</strain>
    </source>
</reference>
<evidence type="ECO:0000313" key="3">
    <source>
        <dbReference type="Proteomes" id="UP000000738"/>
    </source>
</evidence>
<dbReference type="EMBL" id="CP001628">
    <property type="protein sequence ID" value="ACS30538.1"/>
    <property type="molecule type" value="Genomic_DNA"/>
</dbReference>
<reference evidence="3" key="2">
    <citation type="journal article" date="2010" name="J. Bacteriol.">
        <title>Genome sequence of the Fleming strain of Micrococcus luteus, a simple free-living actinobacterium.</title>
        <authorList>
            <person name="Young M."/>
            <person name="Artsatbanov V."/>
            <person name="Beller H.R."/>
            <person name="Chandra G."/>
            <person name="Chater K.F."/>
            <person name="Dover L.G."/>
            <person name="Goh E.B."/>
            <person name="Kahan T."/>
            <person name="Kaprelyants A.S."/>
            <person name="Kyrpides N."/>
            <person name="Lapidus A."/>
            <person name="Lowry S.R."/>
            <person name="Lykidis A."/>
            <person name="Mahillon J."/>
            <person name="Markowitz V."/>
            <person name="Mavromatis K."/>
            <person name="Mukamolova G.V."/>
            <person name="Oren A."/>
            <person name="Rokem J.S."/>
            <person name="Smith M.C."/>
            <person name="Young D.I."/>
            <person name="Greenblatt C.L."/>
        </authorList>
    </citation>
    <scope>NUCLEOTIDE SEQUENCE [LARGE SCALE GENOMIC DNA]</scope>
    <source>
        <strain evidence="3">ATCC 4698 / DSM 20030 / JCM 1464 / NBRC 3333 / NCIMB 9278 / NCTC 2665 / VKM Ac-2230</strain>
    </source>
</reference>
<sequence>MKYPLVRELAAVGIPVTVTCRVLKLTRQPYYRWLATPVTDAELELSPA</sequence>
<dbReference type="STRING" id="465515.Mlut_10250"/>
<keyword evidence="3" id="KW-1185">Reference proteome</keyword>